<dbReference type="RefSeq" id="WP_054937520.1">
    <property type="nucleotide sequence ID" value="NZ_PVXL01000067.1"/>
</dbReference>
<comment type="caution">
    <text evidence="1">The sequence shown here is derived from an EMBL/GenBank/DDBJ whole genome shotgun (WGS) entry which is preliminary data.</text>
</comment>
<dbReference type="AlphaFoldDB" id="A0A9X7J1N0"/>
<dbReference type="EMBL" id="PVXL01000067">
    <property type="protein sequence ID" value="PRR69977.1"/>
    <property type="molecule type" value="Genomic_DNA"/>
</dbReference>
<dbReference type="Proteomes" id="UP000239430">
    <property type="component" value="Unassembled WGS sequence"/>
</dbReference>
<name>A0A9X7J1N0_9FIRM</name>
<accession>A0A9X7J1N0</accession>
<gene>
    <name evidence="1" type="ORF">MOST_28540</name>
</gene>
<evidence type="ECO:0000313" key="2">
    <source>
        <dbReference type="Proteomes" id="UP000239430"/>
    </source>
</evidence>
<protein>
    <submittedName>
        <fullName evidence="1">Uncharacterized protein</fullName>
    </submittedName>
</protein>
<organism evidence="1 2">
    <name type="scientific">Neomoorella stamsii</name>
    <dbReference type="NCBI Taxonomy" id="1266720"/>
    <lineage>
        <taxon>Bacteria</taxon>
        <taxon>Bacillati</taxon>
        <taxon>Bacillota</taxon>
        <taxon>Clostridia</taxon>
        <taxon>Neomoorellales</taxon>
        <taxon>Neomoorellaceae</taxon>
        <taxon>Neomoorella</taxon>
    </lineage>
</organism>
<sequence length="82" mass="9495">MYSPEERQRIKEIFNKSPIMQEWLKEWSEQARIEGLAKGRAEGRAEGAREGKIKKAQEAICTYLKNKICSQSSQMTCQSQEN</sequence>
<reference evidence="1 2" key="1">
    <citation type="submission" date="2018-03" db="EMBL/GenBank/DDBJ databases">
        <title>Genome sequence of Moorella stamsii DSM 26217.</title>
        <authorList>
            <person name="Poehlein A."/>
            <person name="Daniel R."/>
        </authorList>
    </citation>
    <scope>NUCLEOTIDE SEQUENCE [LARGE SCALE GENOMIC DNA]</scope>
    <source>
        <strain evidence="2">DSM 26217</strain>
    </source>
</reference>
<keyword evidence="2" id="KW-1185">Reference proteome</keyword>
<evidence type="ECO:0000313" key="1">
    <source>
        <dbReference type="EMBL" id="PRR69977.1"/>
    </source>
</evidence>
<proteinExistence type="predicted"/>